<dbReference type="PANTHER" id="PTHR43701">
    <property type="entry name" value="MEMBRANE TRANSPORTER PROTEIN MJ0441-RELATED"/>
    <property type="match status" value="1"/>
</dbReference>
<keyword evidence="3 6" id="KW-0812">Transmembrane</keyword>
<protein>
    <recommendedName>
        <fullName evidence="6">Probable membrane transporter protein</fullName>
    </recommendedName>
</protein>
<evidence type="ECO:0000256" key="2">
    <source>
        <dbReference type="ARBA" id="ARBA00009142"/>
    </source>
</evidence>
<dbReference type="OrthoDB" id="9791444at2"/>
<feature type="transmembrane region" description="Helical" evidence="6">
    <location>
        <begin position="47"/>
        <end position="67"/>
    </location>
</feature>
<keyword evidence="8" id="KW-1185">Reference proteome</keyword>
<accession>A0A1T4K1P7</accession>
<name>A0A1T4K1P7_9FIRM</name>
<proteinExistence type="inferred from homology"/>
<feature type="transmembrane region" description="Helical" evidence="6">
    <location>
        <begin position="12"/>
        <end position="41"/>
    </location>
</feature>
<sequence>MKHKNMIIKSSIIGLLSGFINGLFGSGGGIIVVPGLVFILGLSQHKAHATALMIILPLSILSSIIYLNNHFIDFPNTIKVSLGATIGSYIGAKTLNKIPNKWLKKIFGIFMIIAAVRMVF</sequence>
<evidence type="ECO:0000313" key="8">
    <source>
        <dbReference type="Proteomes" id="UP000196365"/>
    </source>
</evidence>
<dbReference type="PANTHER" id="PTHR43701:SF2">
    <property type="entry name" value="MEMBRANE TRANSPORTER PROTEIN YJNA-RELATED"/>
    <property type="match status" value="1"/>
</dbReference>
<evidence type="ECO:0000256" key="6">
    <source>
        <dbReference type="RuleBase" id="RU363041"/>
    </source>
</evidence>
<keyword evidence="4 6" id="KW-1133">Transmembrane helix</keyword>
<keyword evidence="6" id="KW-1003">Cell membrane</keyword>
<evidence type="ECO:0000256" key="3">
    <source>
        <dbReference type="ARBA" id="ARBA00022692"/>
    </source>
</evidence>
<organism evidence="7 8">
    <name type="scientific">Garciella nitratireducens DSM 15102</name>
    <dbReference type="NCBI Taxonomy" id="1121911"/>
    <lineage>
        <taxon>Bacteria</taxon>
        <taxon>Bacillati</taxon>
        <taxon>Bacillota</taxon>
        <taxon>Clostridia</taxon>
        <taxon>Eubacteriales</taxon>
        <taxon>Eubacteriaceae</taxon>
        <taxon>Garciella</taxon>
    </lineage>
</organism>
<feature type="transmembrane region" description="Helical" evidence="6">
    <location>
        <begin position="102"/>
        <end position="119"/>
    </location>
</feature>
<evidence type="ECO:0000313" key="7">
    <source>
        <dbReference type="EMBL" id="SJZ36396.1"/>
    </source>
</evidence>
<gene>
    <name evidence="7" type="ORF">SAMN02745973_00288</name>
</gene>
<dbReference type="InterPro" id="IPR002781">
    <property type="entry name" value="TM_pro_TauE-like"/>
</dbReference>
<dbReference type="EMBL" id="FUWV01000001">
    <property type="protein sequence ID" value="SJZ36396.1"/>
    <property type="molecule type" value="Genomic_DNA"/>
</dbReference>
<evidence type="ECO:0000256" key="4">
    <source>
        <dbReference type="ARBA" id="ARBA00022989"/>
    </source>
</evidence>
<comment type="subcellular location">
    <subcellularLocation>
        <location evidence="6">Cell membrane</location>
        <topology evidence="6">Multi-pass membrane protein</topology>
    </subcellularLocation>
    <subcellularLocation>
        <location evidence="1">Membrane</location>
        <topology evidence="1">Multi-pass membrane protein</topology>
    </subcellularLocation>
</comment>
<dbReference type="Proteomes" id="UP000196365">
    <property type="component" value="Unassembled WGS sequence"/>
</dbReference>
<reference evidence="7 8" key="1">
    <citation type="submission" date="2017-02" db="EMBL/GenBank/DDBJ databases">
        <authorList>
            <person name="Peterson S.W."/>
        </authorList>
    </citation>
    <scope>NUCLEOTIDE SEQUENCE [LARGE SCALE GENOMIC DNA]</scope>
    <source>
        <strain evidence="7 8">DSM 15102</strain>
    </source>
</reference>
<keyword evidence="5 6" id="KW-0472">Membrane</keyword>
<dbReference type="InterPro" id="IPR051598">
    <property type="entry name" value="TSUP/Inactive_protease-like"/>
</dbReference>
<dbReference type="Pfam" id="PF01925">
    <property type="entry name" value="TauE"/>
    <property type="match status" value="1"/>
</dbReference>
<comment type="similarity">
    <text evidence="2 6">Belongs to the 4-toluene sulfonate uptake permease (TSUP) (TC 2.A.102) family.</text>
</comment>
<dbReference type="RefSeq" id="WP_087677727.1">
    <property type="nucleotide sequence ID" value="NZ_FUWV01000001.1"/>
</dbReference>
<evidence type="ECO:0000256" key="1">
    <source>
        <dbReference type="ARBA" id="ARBA00004141"/>
    </source>
</evidence>
<dbReference type="AlphaFoldDB" id="A0A1T4K1P7"/>
<dbReference type="GO" id="GO:0005886">
    <property type="term" value="C:plasma membrane"/>
    <property type="evidence" value="ECO:0007669"/>
    <property type="project" value="UniProtKB-SubCell"/>
</dbReference>
<evidence type="ECO:0000256" key="5">
    <source>
        <dbReference type="ARBA" id="ARBA00023136"/>
    </source>
</evidence>